<dbReference type="EMBL" id="MASI01000001">
    <property type="protein sequence ID" value="ODA68265.1"/>
    <property type="molecule type" value="Genomic_DNA"/>
</dbReference>
<feature type="region of interest" description="Disordered" evidence="1">
    <location>
        <begin position="1122"/>
        <end position="1144"/>
    </location>
</feature>
<accession>A0A1E2S1R0</accession>
<evidence type="ECO:0000313" key="3">
    <source>
        <dbReference type="EMBL" id="ODA68265.1"/>
    </source>
</evidence>
<dbReference type="STRING" id="1177755.A7A08_00082"/>
<dbReference type="CDD" id="cd10150">
    <property type="entry name" value="CobN_like"/>
    <property type="match status" value="1"/>
</dbReference>
<keyword evidence="3" id="KW-0436">Ligase</keyword>
<feature type="domain" description="CobN/magnesium chelatase" evidence="2">
    <location>
        <begin position="711"/>
        <end position="1121"/>
    </location>
</feature>
<dbReference type="EC" id="6.6.1.2" evidence="3"/>
<dbReference type="Pfam" id="PF02514">
    <property type="entry name" value="CobN-Mg_chel"/>
    <property type="match status" value="2"/>
</dbReference>
<dbReference type="PANTHER" id="PTHR44119:SF4">
    <property type="entry name" value="AEROBIC COBALTOCHELATASE SUBUNIT COBN"/>
    <property type="match status" value="1"/>
</dbReference>
<dbReference type="Proteomes" id="UP000095087">
    <property type="component" value="Unassembled WGS sequence"/>
</dbReference>
<dbReference type="OrthoDB" id="9757976at2"/>
<evidence type="ECO:0000256" key="1">
    <source>
        <dbReference type="SAM" id="MobiDB-lite"/>
    </source>
</evidence>
<dbReference type="RefSeq" id="WP_069093601.1">
    <property type="nucleotide sequence ID" value="NZ_MASI01000001.1"/>
</dbReference>
<protein>
    <submittedName>
        <fullName evidence="3">Aerobic cobaltochelatase subunit CobN</fullName>
        <ecNumber evidence="3">6.6.1.2</ecNumber>
    </submittedName>
</protein>
<sequence>MHLLATETATLDEVETAVDLEQTPADIVVLSFSDSDLSALASAWSAAHDELPSLRLANLKRLRHPMSVDVYIETVIAGARLVVIRGIGGLDYWRYGFESIAKVARAKGIHFVALPGDDRPDPRLAELCTAPENAVARFDRYFREGGPENLGNALRLAANLLGQEIDAAEPVALGPSIAMHRDGAMADPALLTADPAKPTALILFYRANLMAADAAPIAQLMTALEGQGLNALALAVTSLKDPNAADTVEELIARTKPSVILNATAFSARREDDTTVLDGADAPVLQVAMAGSTHDAWTEAARGLSPSDLAMNVVLPELDGRLFTRTISFKEEREADEALQYSATMHAPVPDRIEYVAALASRWAKLRNTAAADRRLALMISDYPARGGRTGYACGLDTAASVTSIAEMLAEAGYDTAGADWPAEEIVPLLTAAEPQETLRVSLASYRQWMERNPEAAGRISDAWGAPEEDPRFGGGEFSFPCLRAGKLTIVLQPDRGSLTDRKQGYHDPDCPPRHGYAALYLALREAEKIDALIHLGTHGTLEWLPGNAIALSRACLPEAVLGPLPVIYPFIVNNPGEAVQAKRRISAVTIGHLTPPLSEAGLHGAMAEMEGLIEEYMEADGVDRRRMPLLEAEILDVAWRTGLAEDCGLSRDDVPREAIAKLDAQLCDIKDLAIRDSLHVFGQAPETEAAARLADATLASMGSSAESVTKDWLERLIAESAEAERHGLLAALDGRRVPPGPAGAPTRGRLDILPTGRNLTTIDPRAIPTRIATTIGARAADDVIRRHLQDQGEYPGALMLDLWASASLRTGGDDLAQALAYLGVRPQWDPRSNRVTGIEVLPLAKLDRPRIDVTLRISGLFRDIFPAQIALFDMAVRKVAERDEEDEWNPLAAARKNGESLSRIFGGAPGSYGAGMTDRALDSDWSTRADLAEAYLAAGSYAYGPGESRTAARHDFAARIAGTDALVHPQDDRERDLLDGDGIADFVGGFAAAAASLGDKSPALYHLDTSKPDTPVTRTVSEEIARVVRGRLTNPRWIACMLTHGHRGVAEMAQAVDALYAFAAGTESVPGHLFDEVHEALIADAETRTAIAHANPDALASMLDRLNDLLARGLWSPKRNAVHQELGEARRPTREGPPREAAE</sequence>
<dbReference type="GO" id="GO:0051116">
    <property type="term" value="F:cobaltochelatase activity"/>
    <property type="evidence" value="ECO:0007669"/>
    <property type="project" value="UniProtKB-EC"/>
</dbReference>
<organism evidence="3 4">
    <name type="scientific">Methyloligella halotolerans</name>
    <dbReference type="NCBI Taxonomy" id="1177755"/>
    <lineage>
        <taxon>Bacteria</taxon>
        <taxon>Pseudomonadati</taxon>
        <taxon>Pseudomonadota</taxon>
        <taxon>Alphaproteobacteria</taxon>
        <taxon>Hyphomicrobiales</taxon>
        <taxon>Hyphomicrobiaceae</taxon>
        <taxon>Methyloligella</taxon>
    </lineage>
</organism>
<reference evidence="3 4" key="1">
    <citation type="submission" date="2016-07" db="EMBL/GenBank/DDBJ databases">
        <title>Draft genome sequence of Methyloligella halotolerans C2T (VKM B-2706T=CCUG 61687T=DSM 25045T), a halotolerant polyhydroxybutyrate accumulating methylotroph.</title>
        <authorList>
            <person name="Vasilenko O.V."/>
            <person name="Doronina N.V."/>
            <person name="Poroshina M.N."/>
            <person name="Tarlachkov S.V."/>
            <person name="Trotsenko Y.A."/>
        </authorList>
    </citation>
    <scope>NUCLEOTIDE SEQUENCE [LARGE SCALE GENOMIC DNA]</scope>
    <source>
        <strain evidence="3 4">VKM B-2706</strain>
    </source>
</reference>
<dbReference type="PANTHER" id="PTHR44119">
    <property type="entry name" value="MAGNESIUM-CHELATASE SUBUNIT CHLH, CHLOROPLASTIC"/>
    <property type="match status" value="1"/>
</dbReference>
<name>A0A1E2S1R0_9HYPH</name>
<comment type="caution">
    <text evidence="3">The sequence shown here is derived from an EMBL/GenBank/DDBJ whole genome shotgun (WGS) entry which is preliminary data.</text>
</comment>
<evidence type="ECO:0000313" key="4">
    <source>
        <dbReference type="Proteomes" id="UP000095087"/>
    </source>
</evidence>
<keyword evidence="4" id="KW-1185">Reference proteome</keyword>
<gene>
    <name evidence="3" type="ORF">A7A08_00082</name>
</gene>
<feature type="compositionally biased region" description="Basic and acidic residues" evidence="1">
    <location>
        <begin position="1126"/>
        <end position="1144"/>
    </location>
</feature>
<dbReference type="InterPro" id="IPR003672">
    <property type="entry name" value="CobN/Mg_chltase"/>
</dbReference>
<dbReference type="AlphaFoldDB" id="A0A1E2S1R0"/>
<dbReference type="PATRIC" id="fig|1177755.3.peg.83"/>
<evidence type="ECO:0000259" key="2">
    <source>
        <dbReference type="Pfam" id="PF02514"/>
    </source>
</evidence>
<proteinExistence type="predicted"/>
<feature type="domain" description="CobN/magnesium chelatase" evidence="2">
    <location>
        <begin position="140"/>
        <end position="709"/>
    </location>
</feature>
<dbReference type="NCBIfam" id="NF008973">
    <property type="entry name" value="PRK12321.1"/>
    <property type="match status" value="1"/>
</dbReference>